<keyword evidence="3" id="KW-1185">Reference proteome</keyword>
<feature type="signal peptide" evidence="1">
    <location>
        <begin position="1"/>
        <end position="42"/>
    </location>
</feature>
<accession>A0A285TRL6</accession>
<dbReference type="PANTHER" id="PTHR37953:SF1">
    <property type="entry name" value="UPF0127 PROTEIN MJ1496"/>
    <property type="match status" value="1"/>
</dbReference>
<evidence type="ECO:0000256" key="1">
    <source>
        <dbReference type="SAM" id="SignalP"/>
    </source>
</evidence>
<reference evidence="2 3" key="1">
    <citation type="submission" date="2017-08" db="EMBL/GenBank/DDBJ databases">
        <authorList>
            <person name="de Groot N.N."/>
        </authorList>
    </citation>
    <scope>NUCLEOTIDE SEQUENCE [LARGE SCALE GENOMIC DNA]</scope>
    <source>
        <strain evidence="2 3">USBA 352</strain>
    </source>
</reference>
<evidence type="ECO:0008006" key="4">
    <source>
        <dbReference type="Google" id="ProtNLM"/>
    </source>
</evidence>
<name>A0A285TRL6_9HYPH</name>
<proteinExistence type="predicted"/>
<dbReference type="RefSeq" id="WP_244297615.1">
    <property type="nucleotide sequence ID" value="NZ_OBML01000013.1"/>
</dbReference>
<sequence length="181" mass="19170">MTTMMLSSGPARRSGPLYALAVFSVLCLSLLAALLLAFPAAAQEQGAPQTGLRSEALSIATADGKVHDFTVEIADTAETRARGLMFYESLAADAGMLFDYHADREVVFWMKNTLVSLDMIFIARDGRIASIAENTEPLSEALVPSNAVVRFVLEVPAGTSARLGIAPGDRVDSPTIRAAAP</sequence>
<feature type="chain" id="PRO_5012899654" description="DUF192 domain-containing protein" evidence="1">
    <location>
        <begin position="43"/>
        <end position="181"/>
    </location>
</feature>
<dbReference type="Gene3D" id="2.60.120.1140">
    <property type="entry name" value="Protein of unknown function DUF192"/>
    <property type="match status" value="1"/>
</dbReference>
<dbReference type="STRING" id="538381.GCA_001696535_00515"/>
<evidence type="ECO:0000313" key="3">
    <source>
        <dbReference type="Proteomes" id="UP000219331"/>
    </source>
</evidence>
<evidence type="ECO:0000313" key="2">
    <source>
        <dbReference type="EMBL" id="SOC23661.1"/>
    </source>
</evidence>
<dbReference type="EMBL" id="OBML01000013">
    <property type="protein sequence ID" value="SOC23661.1"/>
    <property type="molecule type" value="Genomic_DNA"/>
</dbReference>
<dbReference type="Proteomes" id="UP000219331">
    <property type="component" value="Unassembled WGS sequence"/>
</dbReference>
<dbReference type="PANTHER" id="PTHR37953">
    <property type="entry name" value="UPF0127 PROTEIN MJ1496"/>
    <property type="match status" value="1"/>
</dbReference>
<dbReference type="InterPro" id="IPR038695">
    <property type="entry name" value="Saro_0823-like_sf"/>
</dbReference>
<protein>
    <recommendedName>
        <fullName evidence="4">DUF192 domain-containing protein</fullName>
    </recommendedName>
</protein>
<dbReference type="AlphaFoldDB" id="A0A285TRL6"/>
<keyword evidence="1" id="KW-0732">Signal</keyword>
<dbReference type="Pfam" id="PF02643">
    <property type="entry name" value="DUF192"/>
    <property type="match status" value="1"/>
</dbReference>
<gene>
    <name evidence="2" type="ORF">SAMN05421512_11331</name>
</gene>
<dbReference type="InterPro" id="IPR003795">
    <property type="entry name" value="DUF192"/>
</dbReference>
<organism evidence="2 3">
    <name type="scientific">Stappia indica</name>
    <dbReference type="NCBI Taxonomy" id="538381"/>
    <lineage>
        <taxon>Bacteria</taxon>
        <taxon>Pseudomonadati</taxon>
        <taxon>Pseudomonadota</taxon>
        <taxon>Alphaproteobacteria</taxon>
        <taxon>Hyphomicrobiales</taxon>
        <taxon>Stappiaceae</taxon>
        <taxon>Stappia</taxon>
    </lineage>
</organism>